<gene>
    <name evidence="1" type="ORF">ACFY05_32475</name>
</gene>
<organism evidence="1 2">
    <name type="scientific">Microtetraspora fusca</name>
    <dbReference type="NCBI Taxonomy" id="1997"/>
    <lineage>
        <taxon>Bacteria</taxon>
        <taxon>Bacillati</taxon>
        <taxon>Actinomycetota</taxon>
        <taxon>Actinomycetes</taxon>
        <taxon>Streptosporangiales</taxon>
        <taxon>Streptosporangiaceae</taxon>
        <taxon>Microtetraspora</taxon>
    </lineage>
</organism>
<comment type="caution">
    <text evidence="1">The sequence shown here is derived from an EMBL/GenBank/DDBJ whole genome shotgun (WGS) entry which is preliminary data.</text>
</comment>
<dbReference type="EMBL" id="JBIAXI010000024">
    <property type="protein sequence ID" value="MFF4777584.1"/>
    <property type="molecule type" value="Genomic_DNA"/>
</dbReference>
<accession>A0ABW6VE10</accession>
<keyword evidence="2" id="KW-1185">Reference proteome</keyword>
<evidence type="ECO:0000313" key="1">
    <source>
        <dbReference type="EMBL" id="MFF4777584.1"/>
    </source>
</evidence>
<name>A0ABW6VE10_MICFU</name>
<dbReference type="Proteomes" id="UP001602119">
    <property type="component" value="Unassembled WGS sequence"/>
</dbReference>
<sequence>MSDKQTERPSPQAVVQSALSEAAISEWPAEDGRVCEVYLDVAADRIVERLRAAGLLADAS</sequence>
<dbReference type="RefSeq" id="WP_387346072.1">
    <property type="nucleotide sequence ID" value="NZ_JBIAXI010000024.1"/>
</dbReference>
<protein>
    <submittedName>
        <fullName evidence="1">Uncharacterized protein</fullName>
    </submittedName>
</protein>
<proteinExistence type="predicted"/>
<evidence type="ECO:0000313" key="2">
    <source>
        <dbReference type="Proteomes" id="UP001602119"/>
    </source>
</evidence>
<reference evidence="1 2" key="1">
    <citation type="submission" date="2024-10" db="EMBL/GenBank/DDBJ databases">
        <title>The Natural Products Discovery Center: Release of the First 8490 Sequenced Strains for Exploring Actinobacteria Biosynthetic Diversity.</title>
        <authorList>
            <person name="Kalkreuter E."/>
            <person name="Kautsar S.A."/>
            <person name="Yang D."/>
            <person name="Bader C.D."/>
            <person name="Teijaro C.N."/>
            <person name="Fluegel L."/>
            <person name="Davis C.M."/>
            <person name="Simpson J.R."/>
            <person name="Lauterbach L."/>
            <person name="Steele A.D."/>
            <person name="Gui C."/>
            <person name="Meng S."/>
            <person name="Li G."/>
            <person name="Viehrig K."/>
            <person name="Ye F."/>
            <person name="Su P."/>
            <person name="Kiefer A.F."/>
            <person name="Nichols A."/>
            <person name="Cepeda A.J."/>
            <person name="Yan W."/>
            <person name="Fan B."/>
            <person name="Jiang Y."/>
            <person name="Adhikari A."/>
            <person name="Zheng C.-J."/>
            <person name="Schuster L."/>
            <person name="Cowan T.M."/>
            <person name="Smanski M.J."/>
            <person name="Chevrette M.G."/>
            <person name="De Carvalho L.P.S."/>
            <person name="Shen B."/>
        </authorList>
    </citation>
    <scope>NUCLEOTIDE SEQUENCE [LARGE SCALE GENOMIC DNA]</scope>
    <source>
        <strain evidence="1 2">NPDC001281</strain>
    </source>
</reference>